<comment type="caution">
    <text evidence="1">The sequence shown here is derived from an EMBL/GenBank/DDBJ whole genome shotgun (WGS) entry which is preliminary data.</text>
</comment>
<dbReference type="Proteomes" id="UP000265520">
    <property type="component" value="Unassembled WGS sequence"/>
</dbReference>
<accession>A0A392U876</accession>
<dbReference type="AlphaFoldDB" id="A0A392U876"/>
<reference evidence="1 2" key="1">
    <citation type="journal article" date="2018" name="Front. Plant Sci.">
        <title>Red Clover (Trifolium pratense) and Zigzag Clover (T. medium) - A Picture of Genomic Similarities and Differences.</title>
        <authorList>
            <person name="Dluhosova J."/>
            <person name="Istvanek J."/>
            <person name="Nedelnik J."/>
            <person name="Repkova J."/>
        </authorList>
    </citation>
    <scope>NUCLEOTIDE SEQUENCE [LARGE SCALE GENOMIC DNA]</scope>
    <source>
        <strain evidence="2">cv. 10/8</strain>
        <tissue evidence="1">Leaf</tissue>
    </source>
</reference>
<protein>
    <submittedName>
        <fullName evidence="1">Uncharacterized protein</fullName>
    </submittedName>
</protein>
<evidence type="ECO:0000313" key="2">
    <source>
        <dbReference type="Proteomes" id="UP000265520"/>
    </source>
</evidence>
<organism evidence="1 2">
    <name type="scientific">Trifolium medium</name>
    <dbReference type="NCBI Taxonomy" id="97028"/>
    <lineage>
        <taxon>Eukaryota</taxon>
        <taxon>Viridiplantae</taxon>
        <taxon>Streptophyta</taxon>
        <taxon>Embryophyta</taxon>
        <taxon>Tracheophyta</taxon>
        <taxon>Spermatophyta</taxon>
        <taxon>Magnoliopsida</taxon>
        <taxon>eudicotyledons</taxon>
        <taxon>Gunneridae</taxon>
        <taxon>Pentapetalae</taxon>
        <taxon>rosids</taxon>
        <taxon>fabids</taxon>
        <taxon>Fabales</taxon>
        <taxon>Fabaceae</taxon>
        <taxon>Papilionoideae</taxon>
        <taxon>50 kb inversion clade</taxon>
        <taxon>NPAAA clade</taxon>
        <taxon>Hologalegina</taxon>
        <taxon>IRL clade</taxon>
        <taxon>Trifolieae</taxon>
        <taxon>Trifolium</taxon>
    </lineage>
</organism>
<keyword evidence="2" id="KW-1185">Reference proteome</keyword>
<dbReference type="EMBL" id="LXQA010759279">
    <property type="protein sequence ID" value="MCI69582.1"/>
    <property type="molecule type" value="Genomic_DNA"/>
</dbReference>
<name>A0A392U876_9FABA</name>
<sequence>EVELKAKAQEEAEALNSVL</sequence>
<evidence type="ECO:0000313" key="1">
    <source>
        <dbReference type="EMBL" id="MCI69582.1"/>
    </source>
</evidence>
<feature type="non-terminal residue" evidence="1">
    <location>
        <position position="1"/>
    </location>
</feature>
<proteinExistence type="predicted"/>